<evidence type="ECO:0000313" key="2">
    <source>
        <dbReference type="EMBL" id="CAA9437445.1"/>
    </source>
</evidence>
<proteinExistence type="predicted"/>
<protein>
    <submittedName>
        <fullName evidence="2">Uncharacterized protein</fullName>
    </submittedName>
</protein>
<name>A0A6J4Q832_9ACTN</name>
<organism evidence="2">
    <name type="scientific">uncultured Rubrobacteraceae bacterium</name>
    <dbReference type="NCBI Taxonomy" id="349277"/>
    <lineage>
        <taxon>Bacteria</taxon>
        <taxon>Bacillati</taxon>
        <taxon>Actinomycetota</taxon>
        <taxon>Rubrobacteria</taxon>
        <taxon>Rubrobacterales</taxon>
        <taxon>Rubrobacteraceae</taxon>
        <taxon>environmental samples</taxon>
    </lineage>
</organism>
<feature type="compositionally biased region" description="Basic and acidic residues" evidence="1">
    <location>
        <begin position="33"/>
        <end position="51"/>
    </location>
</feature>
<accession>A0A6J4Q832</accession>
<dbReference type="AlphaFoldDB" id="A0A6J4Q832"/>
<sequence length="112" mass="12206">MPIRNMRPEDEQPLARPISEQQLARSASEEQAEVTRETEGEQDETRGEDKGQTAPPADETSQGDKGPVARAMDKAQENNWVYGSVAEKARETGLVDKADGLLAKARNRLSGG</sequence>
<reference evidence="2" key="1">
    <citation type="submission" date="2020-02" db="EMBL/GenBank/DDBJ databases">
        <authorList>
            <person name="Meier V. D."/>
        </authorList>
    </citation>
    <scope>NUCLEOTIDE SEQUENCE</scope>
    <source>
        <strain evidence="2">AVDCRST_MAG28</strain>
    </source>
</reference>
<evidence type="ECO:0000256" key="1">
    <source>
        <dbReference type="SAM" id="MobiDB-lite"/>
    </source>
</evidence>
<feature type="compositionally biased region" description="Basic and acidic residues" evidence="1">
    <location>
        <begin position="1"/>
        <end position="10"/>
    </location>
</feature>
<feature type="region of interest" description="Disordered" evidence="1">
    <location>
        <begin position="1"/>
        <end position="79"/>
    </location>
</feature>
<gene>
    <name evidence="2" type="ORF">AVDCRST_MAG28-70</name>
</gene>
<dbReference type="EMBL" id="CADCVE010000005">
    <property type="protein sequence ID" value="CAA9437445.1"/>
    <property type="molecule type" value="Genomic_DNA"/>
</dbReference>